<proteinExistence type="predicted"/>
<dbReference type="EMBL" id="PCTL01000004">
    <property type="protein sequence ID" value="PIP73845.1"/>
    <property type="molecule type" value="Genomic_DNA"/>
</dbReference>
<name>A0A2H0CV84_9BACT</name>
<organism evidence="3 4">
    <name type="scientific">Candidatus Lloydbacteria bacterium CG22_combo_CG10-13_8_21_14_all_47_15</name>
    <dbReference type="NCBI Taxonomy" id="1974635"/>
    <lineage>
        <taxon>Bacteria</taxon>
        <taxon>Candidatus Lloydiibacteriota</taxon>
    </lineage>
</organism>
<reference evidence="3 4" key="1">
    <citation type="submission" date="2017-09" db="EMBL/GenBank/DDBJ databases">
        <title>Depth-based differentiation of microbial function through sediment-hosted aquifers and enrichment of novel symbionts in the deep terrestrial subsurface.</title>
        <authorList>
            <person name="Probst A.J."/>
            <person name="Ladd B."/>
            <person name="Jarett J.K."/>
            <person name="Geller-Mcgrath D.E."/>
            <person name="Sieber C.M."/>
            <person name="Emerson J.B."/>
            <person name="Anantharaman K."/>
            <person name="Thomas B.C."/>
            <person name="Malmstrom R."/>
            <person name="Stieglmeier M."/>
            <person name="Klingl A."/>
            <person name="Woyke T."/>
            <person name="Ryan C.M."/>
            <person name="Banfield J.F."/>
        </authorList>
    </citation>
    <scope>NUCLEOTIDE SEQUENCE [LARGE SCALE GENOMIC DNA]</scope>
    <source>
        <strain evidence="3">CG22_combo_CG10-13_8_21_14_all_47_15</strain>
    </source>
</reference>
<feature type="compositionally biased region" description="Polar residues" evidence="1">
    <location>
        <begin position="70"/>
        <end position="83"/>
    </location>
</feature>
<evidence type="ECO:0000256" key="1">
    <source>
        <dbReference type="SAM" id="MobiDB-lite"/>
    </source>
</evidence>
<keyword evidence="2" id="KW-0812">Transmembrane</keyword>
<feature type="transmembrane region" description="Helical" evidence="2">
    <location>
        <begin position="12"/>
        <end position="29"/>
    </location>
</feature>
<evidence type="ECO:0000313" key="3">
    <source>
        <dbReference type="EMBL" id="PIP73845.1"/>
    </source>
</evidence>
<keyword evidence="2" id="KW-0472">Membrane</keyword>
<sequence>MDSDDTQKNKIALIILAVVAVGVFVWFLSRGTVEAPVGTATGTTPDVPTADTGVFGTVSNPAVEVGENVPETNPFTETKTNPFTGYKNPFSR</sequence>
<dbReference type="AlphaFoldDB" id="A0A2H0CV84"/>
<evidence type="ECO:0000313" key="4">
    <source>
        <dbReference type="Proteomes" id="UP000230638"/>
    </source>
</evidence>
<gene>
    <name evidence="3" type="ORF">COW88_00625</name>
</gene>
<feature type="region of interest" description="Disordered" evidence="1">
    <location>
        <begin position="64"/>
        <end position="92"/>
    </location>
</feature>
<protein>
    <submittedName>
        <fullName evidence="3">Uncharacterized protein</fullName>
    </submittedName>
</protein>
<keyword evidence="2" id="KW-1133">Transmembrane helix</keyword>
<evidence type="ECO:0000256" key="2">
    <source>
        <dbReference type="SAM" id="Phobius"/>
    </source>
</evidence>
<comment type="caution">
    <text evidence="3">The sequence shown here is derived from an EMBL/GenBank/DDBJ whole genome shotgun (WGS) entry which is preliminary data.</text>
</comment>
<accession>A0A2H0CV84</accession>
<dbReference type="Proteomes" id="UP000230638">
    <property type="component" value="Unassembled WGS sequence"/>
</dbReference>